<dbReference type="PANTHER" id="PTHR34216:SF13">
    <property type="entry name" value="XYLANASE_CHITIN DEACETYLASE"/>
    <property type="match status" value="1"/>
</dbReference>
<keyword evidence="1" id="KW-0732">Signal</keyword>
<evidence type="ECO:0000259" key="2">
    <source>
        <dbReference type="PROSITE" id="PS51677"/>
    </source>
</evidence>
<dbReference type="KEGG" id="vgu:HYG85_21550"/>
<keyword evidence="4" id="KW-1185">Reference proteome</keyword>
<reference evidence="3 4" key="1">
    <citation type="submission" date="2020-07" db="EMBL/GenBank/DDBJ databases">
        <title>Vallitalea guaymasensis genome.</title>
        <authorList>
            <person name="Postec A."/>
        </authorList>
    </citation>
    <scope>NUCLEOTIDE SEQUENCE [LARGE SCALE GENOMIC DNA]</scope>
    <source>
        <strain evidence="3 4">Ra1766G1</strain>
    </source>
</reference>
<sequence length="263" mass="30739">MKRLLAVILVLSLLSFGSYSLGANNNINNVIVLMYHHILPKKDMVGPWKNNSAVLALEDFQKQMMYLYENGYTILTLKDFKDYIYEDKPIPSNSVLITFDDGYKSNFEYAYPILKKYNFKATIFLISSQIQNYYEKFDPKKLQFCSIVELETCSDVFTYGDHTYNLHRKDGETNLPYMKFKSYEDIKNDITISESILSKYIDIDTKALAYPYGAYTDTSQQILKEKDYKLAFLTAKGKVTKVTNPYYIRRYGISDNENFYSLF</sequence>
<dbReference type="Pfam" id="PF01522">
    <property type="entry name" value="Polysacc_deac_1"/>
    <property type="match status" value="1"/>
</dbReference>
<dbReference type="SUPFAM" id="SSF88713">
    <property type="entry name" value="Glycoside hydrolase/deacetylase"/>
    <property type="match status" value="1"/>
</dbReference>
<dbReference type="InterPro" id="IPR051398">
    <property type="entry name" value="Polysacch_Deacetylase"/>
</dbReference>
<dbReference type="GO" id="GO:0016810">
    <property type="term" value="F:hydrolase activity, acting on carbon-nitrogen (but not peptide) bonds"/>
    <property type="evidence" value="ECO:0007669"/>
    <property type="project" value="InterPro"/>
</dbReference>
<organism evidence="3 4">
    <name type="scientific">Vallitalea guaymasensis</name>
    <dbReference type="NCBI Taxonomy" id="1185412"/>
    <lineage>
        <taxon>Bacteria</taxon>
        <taxon>Bacillati</taxon>
        <taxon>Bacillota</taxon>
        <taxon>Clostridia</taxon>
        <taxon>Lachnospirales</taxon>
        <taxon>Vallitaleaceae</taxon>
        <taxon>Vallitalea</taxon>
    </lineage>
</organism>
<dbReference type="RefSeq" id="WP_212691416.1">
    <property type="nucleotide sequence ID" value="NZ_CP058561.1"/>
</dbReference>
<gene>
    <name evidence="3" type="ORF">HYG85_21550</name>
</gene>
<dbReference type="AlphaFoldDB" id="A0A8J8MEY0"/>
<proteinExistence type="predicted"/>
<dbReference type="PROSITE" id="PS51677">
    <property type="entry name" value="NODB"/>
    <property type="match status" value="1"/>
</dbReference>
<evidence type="ECO:0000256" key="1">
    <source>
        <dbReference type="ARBA" id="ARBA00022729"/>
    </source>
</evidence>
<dbReference type="EMBL" id="CP058561">
    <property type="protein sequence ID" value="QUH31370.1"/>
    <property type="molecule type" value="Genomic_DNA"/>
</dbReference>
<protein>
    <submittedName>
        <fullName evidence="3">Polysaccharide deacetylase family protein</fullName>
    </submittedName>
</protein>
<dbReference type="Proteomes" id="UP000677305">
    <property type="component" value="Chromosome"/>
</dbReference>
<dbReference type="InterPro" id="IPR002509">
    <property type="entry name" value="NODB_dom"/>
</dbReference>
<dbReference type="InterPro" id="IPR011330">
    <property type="entry name" value="Glyco_hydro/deAcase_b/a-brl"/>
</dbReference>
<evidence type="ECO:0000313" key="4">
    <source>
        <dbReference type="Proteomes" id="UP000677305"/>
    </source>
</evidence>
<dbReference type="PANTHER" id="PTHR34216">
    <property type="match status" value="1"/>
</dbReference>
<dbReference type="GO" id="GO:0005975">
    <property type="term" value="P:carbohydrate metabolic process"/>
    <property type="evidence" value="ECO:0007669"/>
    <property type="project" value="InterPro"/>
</dbReference>
<evidence type="ECO:0000313" key="3">
    <source>
        <dbReference type="EMBL" id="QUH31370.1"/>
    </source>
</evidence>
<feature type="domain" description="NodB homology" evidence="2">
    <location>
        <begin position="93"/>
        <end position="263"/>
    </location>
</feature>
<dbReference type="Gene3D" id="3.20.20.370">
    <property type="entry name" value="Glycoside hydrolase/deacetylase"/>
    <property type="match status" value="1"/>
</dbReference>
<name>A0A8J8MEY0_9FIRM</name>
<accession>A0A8J8MEY0</accession>